<gene>
    <name evidence="1" type="ORF">NBRC111894_4110</name>
</gene>
<dbReference type="EMBL" id="BEXB01000053">
    <property type="protein sequence ID" value="GAY78556.1"/>
    <property type="molecule type" value="Genomic_DNA"/>
</dbReference>
<sequence>MIGSPIVLTRSACPHSGRANCGTGHPPAYNCGFQICGFATARSGFFVLEKIKAGITDVIRIPAFLLAGKECI</sequence>
<organism evidence="1 2">
    <name type="scientific">Sporolactobacillus inulinus</name>
    <dbReference type="NCBI Taxonomy" id="2078"/>
    <lineage>
        <taxon>Bacteria</taxon>
        <taxon>Bacillati</taxon>
        <taxon>Bacillota</taxon>
        <taxon>Bacilli</taxon>
        <taxon>Bacillales</taxon>
        <taxon>Sporolactobacillaceae</taxon>
        <taxon>Sporolactobacillus</taxon>
    </lineage>
</organism>
<accession>A0A4Y1ZH73</accession>
<reference evidence="1 2" key="1">
    <citation type="submission" date="2017-11" db="EMBL/GenBank/DDBJ databases">
        <title>Draft Genome Sequence of Sporolactobacillus inulinus NBRC 111894 Isolated from Koso, a Japanese Sugar-Vegetable Fermented Beverage.</title>
        <authorList>
            <person name="Chiou T.Y."/>
            <person name="Oshima K."/>
            <person name="Suda W."/>
            <person name="Hattori M."/>
            <person name="Takahashi T."/>
        </authorList>
    </citation>
    <scope>NUCLEOTIDE SEQUENCE [LARGE SCALE GENOMIC DNA]</scope>
    <source>
        <strain evidence="1 2">NBRC111894</strain>
    </source>
</reference>
<evidence type="ECO:0000313" key="2">
    <source>
        <dbReference type="Proteomes" id="UP000319716"/>
    </source>
</evidence>
<dbReference type="AlphaFoldDB" id="A0A4Y1ZH73"/>
<comment type="caution">
    <text evidence="1">The sequence shown here is derived from an EMBL/GenBank/DDBJ whole genome shotgun (WGS) entry which is preliminary data.</text>
</comment>
<protein>
    <submittedName>
        <fullName evidence="1">Uncharacterized protein</fullName>
    </submittedName>
</protein>
<proteinExistence type="predicted"/>
<name>A0A4Y1ZH73_9BACL</name>
<evidence type="ECO:0000313" key="1">
    <source>
        <dbReference type="EMBL" id="GAY78556.1"/>
    </source>
</evidence>
<dbReference type="Proteomes" id="UP000319716">
    <property type="component" value="Unassembled WGS sequence"/>
</dbReference>